<keyword evidence="1" id="KW-0472">Membrane</keyword>
<proteinExistence type="predicted"/>
<gene>
    <name evidence="2" type="ORF">H9753_01000</name>
</gene>
<name>A0A9D2PKW3_9FIRM</name>
<keyword evidence="1" id="KW-1133">Transmembrane helix</keyword>
<organism evidence="2 3">
    <name type="scientific">Candidatus Blautia merdavium</name>
    <dbReference type="NCBI Taxonomy" id="2838494"/>
    <lineage>
        <taxon>Bacteria</taxon>
        <taxon>Bacillati</taxon>
        <taxon>Bacillota</taxon>
        <taxon>Clostridia</taxon>
        <taxon>Lachnospirales</taxon>
        <taxon>Lachnospiraceae</taxon>
        <taxon>Blautia</taxon>
    </lineage>
</organism>
<protein>
    <recommendedName>
        <fullName evidence="4">DUF3784 domain-containing protein</fullName>
    </recommendedName>
</protein>
<reference evidence="2" key="1">
    <citation type="journal article" date="2021" name="PeerJ">
        <title>Extensive microbial diversity within the chicken gut microbiome revealed by metagenomics and culture.</title>
        <authorList>
            <person name="Gilroy R."/>
            <person name="Ravi A."/>
            <person name="Getino M."/>
            <person name="Pursley I."/>
            <person name="Horton D.L."/>
            <person name="Alikhan N.F."/>
            <person name="Baker D."/>
            <person name="Gharbi K."/>
            <person name="Hall N."/>
            <person name="Watson M."/>
            <person name="Adriaenssens E.M."/>
            <person name="Foster-Nyarko E."/>
            <person name="Jarju S."/>
            <person name="Secka A."/>
            <person name="Antonio M."/>
            <person name="Oren A."/>
            <person name="Chaudhuri R.R."/>
            <person name="La Ragione R."/>
            <person name="Hildebrand F."/>
            <person name="Pallen M.J."/>
        </authorList>
    </citation>
    <scope>NUCLEOTIDE SEQUENCE</scope>
    <source>
        <strain evidence="2">ChiBcec2-3848</strain>
    </source>
</reference>
<evidence type="ECO:0000256" key="1">
    <source>
        <dbReference type="SAM" id="Phobius"/>
    </source>
</evidence>
<dbReference type="Proteomes" id="UP000823886">
    <property type="component" value="Unassembled WGS sequence"/>
</dbReference>
<feature type="transmembrane region" description="Helical" evidence="1">
    <location>
        <begin position="6"/>
        <end position="24"/>
    </location>
</feature>
<accession>A0A9D2PKW3</accession>
<dbReference type="AlphaFoldDB" id="A0A9D2PKW3"/>
<sequence>MTPFLIMAAVVLKGAGFFSLYYYAKAFRLLVQKRTPVRFRQVLTEEDAVLWRKTEGKICLCWATLLLAGQMLLLIPSIWAVSAVLAVFLAALFLGCGLRVRNNLRYRKR</sequence>
<evidence type="ECO:0000313" key="2">
    <source>
        <dbReference type="EMBL" id="HJC62183.1"/>
    </source>
</evidence>
<feature type="transmembrane region" description="Helical" evidence="1">
    <location>
        <begin position="81"/>
        <end position="100"/>
    </location>
</feature>
<feature type="transmembrane region" description="Helical" evidence="1">
    <location>
        <begin position="58"/>
        <end position="75"/>
    </location>
</feature>
<dbReference type="EMBL" id="DWVZ01000012">
    <property type="protein sequence ID" value="HJC62183.1"/>
    <property type="molecule type" value="Genomic_DNA"/>
</dbReference>
<keyword evidence="1" id="KW-0812">Transmembrane</keyword>
<comment type="caution">
    <text evidence="2">The sequence shown here is derived from an EMBL/GenBank/DDBJ whole genome shotgun (WGS) entry which is preliminary data.</text>
</comment>
<evidence type="ECO:0008006" key="4">
    <source>
        <dbReference type="Google" id="ProtNLM"/>
    </source>
</evidence>
<reference evidence="2" key="2">
    <citation type="submission" date="2021-04" db="EMBL/GenBank/DDBJ databases">
        <authorList>
            <person name="Gilroy R."/>
        </authorList>
    </citation>
    <scope>NUCLEOTIDE SEQUENCE</scope>
    <source>
        <strain evidence="2">ChiBcec2-3848</strain>
    </source>
</reference>
<evidence type="ECO:0000313" key="3">
    <source>
        <dbReference type="Proteomes" id="UP000823886"/>
    </source>
</evidence>